<evidence type="ECO:0000313" key="1">
    <source>
        <dbReference type="EMBL" id="AYV85021.1"/>
    </source>
</evidence>
<organism evidence="1">
    <name type="scientific">Satyrvirus sp</name>
    <dbReference type="NCBI Taxonomy" id="2487771"/>
    <lineage>
        <taxon>Viruses</taxon>
        <taxon>Varidnaviria</taxon>
        <taxon>Bamfordvirae</taxon>
        <taxon>Nucleocytoviricota</taxon>
        <taxon>Megaviricetes</taxon>
        <taxon>Imitervirales</taxon>
        <taxon>Mimiviridae</taxon>
        <taxon>Megamimivirinae</taxon>
    </lineage>
</organism>
<sequence>MMNKKQNKNAAASAFNGFGTVDTVYIFTF</sequence>
<name>A0A3G5AFG9_9VIRU</name>
<gene>
    <name evidence="1" type="ORF">Satyrvirus2_32</name>
</gene>
<protein>
    <submittedName>
        <fullName evidence="1">Uncharacterized protein</fullName>
    </submittedName>
</protein>
<proteinExistence type="predicted"/>
<dbReference type="EMBL" id="MK072438">
    <property type="protein sequence ID" value="AYV85021.1"/>
    <property type="molecule type" value="Genomic_DNA"/>
</dbReference>
<accession>A0A3G5AFG9</accession>
<reference evidence="1" key="1">
    <citation type="submission" date="2018-10" db="EMBL/GenBank/DDBJ databases">
        <title>Hidden diversity of soil giant viruses.</title>
        <authorList>
            <person name="Schulz F."/>
            <person name="Alteio L."/>
            <person name="Goudeau D."/>
            <person name="Ryan E.M."/>
            <person name="Malmstrom R.R."/>
            <person name="Blanchard J."/>
            <person name="Woyke T."/>
        </authorList>
    </citation>
    <scope>NUCLEOTIDE SEQUENCE</scope>
    <source>
        <strain evidence="1">SAV1</strain>
    </source>
</reference>